<accession>A0A397TRV2</accession>
<evidence type="ECO:0000313" key="1">
    <source>
        <dbReference type="EMBL" id="RIB00730.1"/>
    </source>
</evidence>
<dbReference type="EMBL" id="QKWP01003703">
    <property type="protein sequence ID" value="RIB00730.1"/>
    <property type="molecule type" value="Genomic_DNA"/>
</dbReference>
<sequence>MPRDNKVSIMEYNSMINGRVQLELKKLEGYKRGQKEYKNETTFKKVVEVFKMRDRLELKMYRKNSDLFIMRY</sequence>
<gene>
    <name evidence="1" type="ORF">C2G38_2129292</name>
</gene>
<name>A0A397TRV2_9GLOM</name>
<evidence type="ECO:0000313" key="2">
    <source>
        <dbReference type="Proteomes" id="UP000266673"/>
    </source>
</evidence>
<organism evidence="1 2">
    <name type="scientific">Gigaspora rosea</name>
    <dbReference type="NCBI Taxonomy" id="44941"/>
    <lineage>
        <taxon>Eukaryota</taxon>
        <taxon>Fungi</taxon>
        <taxon>Fungi incertae sedis</taxon>
        <taxon>Mucoromycota</taxon>
        <taxon>Glomeromycotina</taxon>
        <taxon>Glomeromycetes</taxon>
        <taxon>Diversisporales</taxon>
        <taxon>Gigasporaceae</taxon>
        <taxon>Gigaspora</taxon>
    </lineage>
</organism>
<dbReference type="AlphaFoldDB" id="A0A397TRV2"/>
<proteinExistence type="predicted"/>
<reference evidence="1 2" key="1">
    <citation type="submission" date="2018-06" db="EMBL/GenBank/DDBJ databases">
        <title>Comparative genomics reveals the genomic features of Rhizophagus irregularis, R. cerebriforme, R. diaphanum and Gigaspora rosea, and their symbiotic lifestyle signature.</title>
        <authorList>
            <person name="Morin E."/>
            <person name="San Clemente H."/>
            <person name="Chen E.C.H."/>
            <person name="De La Providencia I."/>
            <person name="Hainaut M."/>
            <person name="Kuo A."/>
            <person name="Kohler A."/>
            <person name="Murat C."/>
            <person name="Tang N."/>
            <person name="Roy S."/>
            <person name="Loubradou J."/>
            <person name="Henrissat B."/>
            <person name="Grigoriev I.V."/>
            <person name="Corradi N."/>
            <person name="Roux C."/>
            <person name="Martin F.M."/>
        </authorList>
    </citation>
    <scope>NUCLEOTIDE SEQUENCE [LARGE SCALE GENOMIC DNA]</scope>
    <source>
        <strain evidence="1 2">DAOM 194757</strain>
    </source>
</reference>
<dbReference type="Proteomes" id="UP000266673">
    <property type="component" value="Unassembled WGS sequence"/>
</dbReference>
<keyword evidence="2" id="KW-1185">Reference proteome</keyword>
<comment type="caution">
    <text evidence="1">The sequence shown here is derived from an EMBL/GenBank/DDBJ whole genome shotgun (WGS) entry which is preliminary data.</text>
</comment>
<protein>
    <submittedName>
        <fullName evidence="1">Uncharacterized protein</fullName>
    </submittedName>
</protein>